<evidence type="ECO:0000313" key="9">
    <source>
        <dbReference type="Proteomes" id="UP000193431"/>
    </source>
</evidence>
<name>A0A1W6MKZ7_9FLAO</name>
<keyword evidence="1 6" id="KW-0547">Nucleotide-binding</keyword>
<organism evidence="8 9">
    <name type="scientific">Nonlabens spongiae</name>
    <dbReference type="NCBI Taxonomy" id="331648"/>
    <lineage>
        <taxon>Bacteria</taxon>
        <taxon>Pseudomonadati</taxon>
        <taxon>Bacteroidota</taxon>
        <taxon>Flavobacteriia</taxon>
        <taxon>Flavobacteriales</taxon>
        <taxon>Flavobacteriaceae</taxon>
        <taxon>Nonlabens</taxon>
    </lineage>
</organism>
<dbReference type="PROSITE" id="PS51198">
    <property type="entry name" value="UVRD_HELICASE_ATP_BIND"/>
    <property type="match status" value="1"/>
</dbReference>
<dbReference type="EMBL" id="CP019344">
    <property type="protein sequence ID" value="ARN78242.1"/>
    <property type="molecule type" value="Genomic_DNA"/>
</dbReference>
<proteinExistence type="predicted"/>
<dbReference type="AlphaFoldDB" id="A0A1W6MKZ7"/>
<dbReference type="OrthoDB" id="1100019at2"/>
<keyword evidence="2 6" id="KW-0378">Hydrolase</keyword>
<evidence type="ECO:0000259" key="7">
    <source>
        <dbReference type="PROSITE" id="PS51198"/>
    </source>
</evidence>
<dbReference type="GO" id="GO:0005524">
    <property type="term" value="F:ATP binding"/>
    <property type="evidence" value="ECO:0007669"/>
    <property type="project" value="UniProtKB-UniRule"/>
</dbReference>
<evidence type="ECO:0000256" key="6">
    <source>
        <dbReference type="PROSITE-ProRule" id="PRU00560"/>
    </source>
</evidence>
<keyword evidence="4 6" id="KW-0067">ATP-binding</keyword>
<dbReference type="GO" id="GO:0016787">
    <property type="term" value="F:hydrolase activity"/>
    <property type="evidence" value="ECO:0007669"/>
    <property type="project" value="UniProtKB-UniRule"/>
</dbReference>
<evidence type="ECO:0000256" key="1">
    <source>
        <dbReference type="ARBA" id="ARBA00022741"/>
    </source>
</evidence>
<dbReference type="SUPFAM" id="SSF52540">
    <property type="entry name" value="P-loop containing nucleoside triphosphate hydrolases"/>
    <property type="match status" value="1"/>
</dbReference>
<dbReference type="GO" id="GO:0000725">
    <property type="term" value="P:recombinational repair"/>
    <property type="evidence" value="ECO:0007669"/>
    <property type="project" value="TreeGrafter"/>
</dbReference>
<dbReference type="InterPro" id="IPR014016">
    <property type="entry name" value="UvrD-like_ATP-bd"/>
</dbReference>
<dbReference type="GO" id="GO:0003677">
    <property type="term" value="F:DNA binding"/>
    <property type="evidence" value="ECO:0007669"/>
    <property type="project" value="InterPro"/>
</dbReference>
<evidence type="ECO:0000256" key="3">
    <source>
        <dbReference type="ARBA" id="ARBA00022806"/>
    </source>
</evidence>
<feature type="binding site" evidence="6">
    <location>
        <begin position="27"/>
        <end position="34"/>
    </location>
    <ligand>
        <name>ATP</name>
        <dbReference type="ChEBI" id="CHEBI:30616"/>
    </ligand>
</feature>
<evidence type="ECO:0000313" key="8">
    <source>
        <dbReference type="EMBL" id="ARN78242.1"/>
    </source>
</evidence>
<evidence type="ECO:0000256" key="5">
    <source>
        <dbReference type="ARBA" id="ARBA00034923"/>
    </source>
</evidence>
<reference evidence="8 9" key="1">
    <citation type="submission" date="2016-11" db="EMBL/GenBank/DDBJ databases">
        <title>Trade-off between light-utilization and light-protection in marine flavobacteria.</title>
        <authorList>
            <person name="Kumagai Y."/>
        </authorList>
    </citation>
    <scope>NUCLEOTIDE SEQUENCE [LARGE SCALE GENOMIC DNA]</scope>
    <source>
        <strain evidence="8 9">JCM 13191</strain>
    </source>
</reference>
<dbReference type="PANTHER" id="PTHR11070:SF2">
    <property type="entry name" value="ATP-DEPENDENT DNA HELICASE SRS2"/>
    <property type="match status" value="1"/>
</dbReference>
<dbReference type="Gene3D" id="3.40.50.300">
    <property type="entry name" value="P-loop containing nucleotide triphosphate hydrolases"/>
    <property type="match status" value="2"/>
</dbReference>
<protein>
    <recommendedName>
        <fullName evidence="5">DNA 3'-5' helicase II</fullName>
    </recommendedName>
</protein>
<dbReference type="PANTHER" id="PTHR11070">
    <property type="entry name" value="UVRD / RECB / PCRA DNA HELICASE FAMILY MEMBER"/>
    <property type="match status" value="1"/>
</dbReference>
<keyword evidence="3 6" id="KW-0347">Helicase</keyword>
<dbReference type="InterPro" id="IPR000212">
    <property type="entry name" value="DNA_helicase_UvrD/REP"/>
</dbReference>
<dbReference type="Proteomes" id="UP000193431">
    <property type="component" value="Chromosome"/>
</dbReference>
<dbReference type="STRING" id="331648.BST97_09695"/>
<dbReference type="InterPro" id="IPR027417">
    <property type="entry name" value="P-loop_NTPase"/>
</dbReference>
<sequence length="559" mass="64618">MIKTPTKQQQIIFDFIEKGNSHGMIDAVAGSGKTSTLINGLKLIDTNNKVLFCAFNKKIQEEISSKTKEYGNVVVRTSYALGLNILKYYSAKFNQKPSESKYYTLINETLKRKKDSWEFEVESSLTINFERIRNIYYSLKEENEPDVFYKTFFSNFYSLVDLSRYTLSYGRGLQAFKELIFKYGIDVDSQNIDLLDAYYNLIQDIIKVGINSAVESGVYDFADMIFLPCYLKLKARSQYDIVLVDECQDLSNAQFKIIRKYLKEKGRFFAVGDPFQSIYGFAGASPKSFHNIKSVFRPQMFELTNCFRCAPEIIELAKDIRPDIQTKNEFKGKVQHINFDQIGDNARSGDYIISRYNAYLFDILFKLLELNKKCKILGKSRILKELKLIIPDNKLDNRNYYENLLYELEKILEAAIKKFGKNPTYLNKLENLRDSISIISSCYIRSENLNTLRELFHYIDGLMNGDDCDSIILSSIHKSKGLESDRVFIIGYPDLPVKLEGMLDWQLYQEECLKYVAITRAKKELFCCSKPSNDTDKQDINSLDVGKCSLDDEIDNLPI</sequence>
<gene>
    <name evidence="8" type="ORF">BST97_09695</name>
</gene>
<keyword evidence="9" id="KW-1185">Reference proteome</keyword>
<accession>A0A1W6MKZ7</accession>
<evidence type="ECO:0000256" key="4">
    <source>
        <dbReference type="ARBA" id="ARBA00022840"/>
    </source>
</evidence>
<evidence type="ECO:0000256" key="2">
    <source>
        <dbReference type="ARBA" id="ARBA00022801"/>
    </source>
</evidence>
<dbReference type="Pfam" id="PF00580">
    <property type="entry name" value="UvrD-helicase"/>
    <property type="match status" value="1"/>
</dbReference>
<dbReference type="GO" id="GO:0043138">
    <property type="term" value="F:3'-5' DNA helicase activity"/>
    <property type="evidence" value="ECO:0007669"/>
    <property type="project" value="TreeGrafter"/>
</dbReference>
<feature type="domain" description="UvrD-like helicase ATP-binding" evidence="7">
    <location>
        <begin position="6"/>
        <end position="310"/>
    </location>
</feature>
<dbReference type="RefSeq" id="WP_085767043.1">
    <property type="nucleotide sequence ID" value="NZ_CP019344.1"/>
</dbReference>